<organism evidence="2 3">
    <name type="scientific">Pseudodesulfovibrio aespoeensis (strain ATCC 700646 / DSM 10631 / Aspo-2)</name>
    <name type="common">Desulfovibrio aespoeensis</name>
    <dbReference type="NCBI Taxonomy" id="643562"/>
    <lineage>
        <taxon>Bacteria</taxon>
        <taxon>Pseudomonadati</taxon>
        <taxon>Thermodesulfobacteriota</taxon>
        <taxon>Desulfovibrionia</taxon>
        <taxon>Desulfovibrionales</taxon>
        <taxon>Desulfovibrionaceae</taxon>
    </lineage>
</organism>
<reference evidence="3" key="1">
    <citation type="submission" date="2010-12" db="EMBL/GenBank/DDBJ databases">
        <title>Complete sequence of Desulfovibrio aespoeensis Aspo-2.</title>
        <authorList>
            <consortium name="US DOE Joint Genome Institute"/>
            <person name="Lucas S."/>
            <person name="Copeland A."/>
            <person name="Lapidus A."/>
            <person name="Cheng J.-F."/>
            <person name="Goodwin L."/>
            <person name="Pitluck S."/>
            <person name="Chertkov O."/>
            <person name="Misra M."/>
            <person name="Detter J.C."/>
            <person name="Han C."/>
            <person name="Tapia R."/>
            <person name="Land M."/>
            <person name="Hauser L."/>
            <person name="Kyrpides N."/>
            <person name="Ivanova N."/>
            <person name="Ovchinnikova G."/>
            <person name="Pedersen K."/>
            <person name="Jagevall S."/>
            <person name="Hazen T."/>
            <person name="Woyke T."/>
        </authorList>
    </citation>
    <scope>NUCLEOTIDE SEQUENCE [LARGE SCALE GENOMIC DNA]</scope>
    <source>
        <strain evidence="3">ATCC 700646 / DSM 10631 / Aspo-2</strain>
    </source>
</reference>
<dbReference type="AlphaFoldDB" id="E6VY20"/>
<evidence type="ECO:0000259" key="1">
    <source>
        <dbReference type="Pfam" id="PF18588"/>
    </source>
</evidence>
<dbReference type="EMBL" id="CP002431">
    <property type="protein sequence ID" value="ADU63834.1"/>
    <property type="molecule type" value="Genomic_DNA"/>
</dbReference>
<dbReference type="eggNOG" id="COG2755">
    <property type="taxonomic scope" value="Bacteria"/>
</dbReference>
<evidence type="ECO:0000313" key="2">
    <source>
        <dbReference type="EMBL" id="ADU63834.1"/>
    </source>
</evidence>
<dbReference type="KEGG" id="das:Daes_2838"/>
<dbReference type="HOGENOM" id="CLU_1018312_0_0_7"/>
<feature type="domain" description="Polysaccharide biosynthesis enzyme WcbI" evidence="1">
    <location>
        <begin position="5"/>
        <end position="200"/>
    </location>
</feature>
<reference evidence="2 3" key="2">
    <citation type="journal article" date="2014" name="Genome Announc.">
        <title>Complete Genome Sequence of the Subsurface, Mesophilic Sulfate-Reducing Bacterium Desulfovibrio aespoeensis Aspo-2.</title>
        <authorList>
            <person name="Pedersen K."/>
            <person name="Bengtsson A."/>
            <person name="Edlund J."/>
            <person name="Rabe L."/>
            <person name="Hazen T."/>
            <person name="Chakraborty R."/>
            <person name="Goodwin L."/>
            <person name="Shapiro N."/>
        </authorList>
    </citation>
    <scope>NUCLEOTIDE SEQUENCE [LARGE SCALE GENOMIC DNA]</scope>
    <source>
        <strain evidence="3">ATCC 700646 / DSM 10631 / Aspo-2</strain>
    </source>
</reference>
<gene>
    <name evidence="2" type="ordered locus">Daes_2838</name>
</gene>
<dbReference type="InterPro" id="IPR041307">
    <property type="entry name" value="WcbI"/>
</dbReference>
<name>E6VY20_PSEA9</name>
<sequence length="277" mass="31547">MTKELCIVHANCQGEPLVERLLTSPEFAARFECELHTNYTRQPVPVERLDRCALFLHQHLGPEWGDLASASLLQRLPQAAASLCVPNMFFKGYWPTWSGRKGFDFRCEHLDECIAMGLPPEETVLFFLHSDPGERYDLLDLVSRTLAQEREREARTPVKYLDLIIDNYRDTRLFNTVNHPGRMLMDHAARGVLAQLGLAGPDADALARLNAPFADFEQPVNPRVARFFGWDFARADTEYRIYGRRMTFARYAVNYVMAARTGVSDFIGFLQGDSVAL</sequence>
<dbReference type="RefSeq" id="WP_013515737.1">
    <property type="nucleotide sequence ID" value="NC_014844.1"/>
</dbReference>
<dbReference type="STRING" id="643562.Daes_2838"/>
<dbReference type="OrthoDB" id="5449821at2"/>
<proteinExistence type="predicted"/>
<evidence type="ECO:0000313" key="3">
    <source>
        <dbReference type="Proteomes" id="UP000002191"/>
    </source>
</evidence>
<accession>E6VY20</accession>
<dbReference type="Proteomes" id="UP000002191">
    <property type="component" value="Chromosome"/>
</dbReference>
<dbReference type="Pfam" id="PF18588">
    <property type="entry name" value="WcbI"/>
    <property type="match status" value="1"/>
</dbReference>
<dbReference type="Gene3D" id="3.40.50.12080">
    <property type="match status" value="2"/>
</dbReference>
<keyword evidence="3" id="KW-1185">Reference proteome</keyword>
<protein>
    <recommendedName>
        <fullName evidence="1">Polysaccharide biosynthesis enzyme WcbI domain-containing protein</fullName>
    </recommendedName>
</protein>